<reference evidence="2" key="2">
    <citation type="submission" date="2023-07" db="EMBL/GenBank/DDBJ databases">
        <authorList>
            <consortium name="Lawrence Berkeley National Laboratory"/>
            <person name="Haridas S."/>
            <person name="Hensen N."/>
            <person name="Bonometti L."/>
            <person name="Westerberg I."/>
            <person name="Brannstrom I.O."/>
            <person name="Guillou S."/>
            <person name="Cros-Aarteil S."/>
            <person name="Calhoun S."/>
            <person name="Kuo A."/>
            <person name="Mondo S."/>
            <person name="Pangilinan J."/>
            <person name="Riley R."/>
            <person name="LaButti K."/>
            <person name="Andreopoulos B."/>
            <person name="Lipzen A."/>
            <person name="Chen C."/>
            <person name="Yanf M."/>
            <person name="Daum C."/>
            <person name="Ng V."/>
            <person name="Clum A."/>
            <person name="Steindorff A."/>
            <person name="Ohm R."/>
            <person name="Martin F."/>
            <person name="Silar P."/>
            <person name="Natvig D."/>
            <person name="Lalanne C."/>
            <person name="Gautier V."/>
            <person name="Ament-velasquez S.L."/>
            <person name="Kruys A."/>
            <person name="Hutchinson M.I."/>
            <person name="Powell A.J."/>
            <person name="Barry K."/>
            <person name="Miller A.N."/>
            <person name="Grigoriev I.V."/>
            <person name="Debuchy R."/>
            <person name="Gladieux P."/>
            <person name="Thoren M.H."/>
            <person name="Johannesson H."/>
        </authorList>
    </citation>
    <scope>NUCLEOTIDE SEQUENCE</scope>
    <source>
        <strain evidence="2">FGSC 1904</strain>
    </source>
</reference>
<reference evidence="2" key="1">
    <citation type="journal article" date="2023" name="Mol. Phylogenet. Evol.">
        <title>Genome-scale phylogeny and comparative genomics of the fungal order Sordariales.</title>
        <authorList>
            <person name="Hensen N."/>
            <person name="Bonometti L."/>
            <person name="Westerberg I."/>
            <person name="Brannstrom I.O."/>
            <person name="Guillou S."/>
            <person name="Cros-Aarteil S."/>
            <person name="Calhoun S."/>
            <person name="Haridas S."/>
            <person name="Kuo A."/>
            <person name="Mondo S."/>
            <person name="Pangilinan J."/>
            <person name="Riley R."/>
            <person name="LaButti K."/>
            <person name="Andreopoulos B."/>
            <person name="Lipzen A."/>
            <person name="Chen C."/>
            <person name="Yan M."/>
            <person name="Daum C."/>
            <person name="Ng V."/>
            <person name="Clum A."/>
            <person name="Steindorff A."/>
            <person name="Ohm R.A."/>
            <person name="Martin F."/>
            <person name="Silar P."/>
            <person name="Natvig D.O."/>
            <person name="Lalanne C."/>
            <person name="Gautier V."/>
            <person name="Ament-Velasquez S.L."/>
            <person name="Kruys A."/>
            <person name="Hutchinson M.I."/>
            <person name="Powell A.J."/>
            <person name="Barry K."/>
            <person name="Miller A.N."/>
            <person name="Grigoriev I.V."/>
            <person name="Debuchy R."/>
            <person name="Gladieux P."/>
            <person name="Hiltunen Thoren M."/>
            <person name="Johannesson H."/>
        </authorList>
    </citation>
    <scope>NUCLEOTIDE SEQUENCE</scope>
    <source>
        <strain evidence="2">FGSC 1904</strain>
    </source>
</reference>
<dbReference type="Proteomes" id="UP001281003">
    <property type="component" value="Unassembled WGS sequence"/>
</dbReference>
<feature type="compositionally biased region" description="Basic and acidic residues" evidence="1">
    <location>
        <begin position="225"/>
        <end position="236"/>
    </location>
</feature>
<keyword evidence="3" id="KW-1185">Reference proteome</keyword>
<accession>A0AAE0UE88</accession>
<dbReference type="EMBL" id="JAUTDP010000003">
    <property type="protein sequence ID" value="KAK3400927.1"/>
    <property type="molecule type" value="Genomic_DNA"/>
</dbReference>
<organism evidence="2 3">
    <name type="scientific">Sordaria brevicollis</name>
    <dbReference type="NCBI Taxonomy" id="83679"/>
    <lineage>
        <taxon>Eukaryota</taxon>
        <taxon>Fungi</taxon>
        <taxon>Dikarya</taxon>
        <taxon>Ascomycota</taxon>
        <taxon>Pezizomycotina</taxon>
        <taxon>Sordariomycetes</taxon>
        <taxon>Sordariomycetidae</taxon>
        <taxon>Sordariales</taxon>
        <taxon>Sordariaceae</taxon>
        <taxon>Sordaria</taxon>
    </lineage>
</organism>
<name>A0AAE0UE88_SORBR</name>
<comment type="caution">
    <text evidence="2">The sequence shown here is derived from an EMBL/GenBank/DDBJ whole genome shotgun (WGS) entry which is preliminary data.</text>
</comment>
<evidence type="ECO:0000313" key="3">
    <source>
        <dbReference type="Proteomes" id="UP001281003"/>
    </source>
</evidence>
<evidence type="ECO:0000313" key="2">
    <source>
        <dbReference type="EMBL" id="KAK3400927.1"/>
    </source>
</evidence>
<feature type="region of interest" description="Disordered" evidence="1">
    <location>
        <begin position="178"/>
        <end position="236"/>
    </location>
</feature>
<evidence type="ECO:0000256" key="1">
    <source>
        <dbReference type="SAM" id="MobiDB-lite"/>
    </source>
</evidence>
<protein>
    <submittedName>
        <fullName evidence="2">Uncharacterized protein</fullName>
    </submittedName>
</protein>
<gene>
    <name evidence="2" type="ORF">B0T20DRAFT_390784</name>
</gene>
<proteinExistence type="predicted"/>
<dbReference type="AlphaFoldDB" id="A0AAE0UE88"/>
<sequence>MMFLEMANEYYKPASELGSTCAQLDSFSSNKEDPVRVPSEGLEVMLDASRGVLFPDFPDEKRAEDARVTPGRRPFCPGPAAGKQVQFKGGNPVQVGDIPVAVDGSGEGYICRKEEETSFCWAALDDGEMPGTKPNPGEAKQRKARASFLLSGGYGAKVGNGPRFSTASTMRRDMGFRKTFGRNDDNSDDNITLEVNPERGVVAATSDRTNEEGPYGYWPGGAGSDRGEDREVELWM</sequence>